<dbReference type="PANTHER" id="PTHR30629:SF2">
    <property type="entry name" value="PROPHAGE INTEGRASE INTS-RELATED"/>
    <property type="match status" value="1"/>
</dbReference>
<dbReference type="InterPro" id="IPR044068">
    <property type="entry name" value="CB"/>
</dbReference>
<dbReference type="OrthoDB" id="6388170at2"/>
<dbReference type="InterPro" id="IPR011010">
    <property type="entry name" value="DNA_brk_join_enz"/>
</dbReference>
<dbReference type="Pfam" id="PF00589">
    <property type="entry name" value="Phage_integrase"/>
    <property type="match status" value="1"/>
</dbReference>
<evidence type="ECO:0000256" key="1">
    <source>
        <dbReference type="ARBA" id="ARBA00008857"/>
    </source>
</evidence>
<organism evidence="8 9">
    <name type="scientific">Sphingomonas turrisvirgatae</name>
    <dbReference type="NCBI Taxonomy" id="1888892"/>
    <lineage>
        <taxon>Bacteria</taxon>
        <taxon>Pseudomonadati</taxon>
        <taxon>Pseudomonadota</taxon>
        <taxon>Alphaproteobacteria</taxon>
        <taxon>Sphingomonadales</taxon>
        <taxon>Sphingomonadaceae</taxon>
        <taxon>Sphingomonas</taxon>
    </lineage>
</organism>
<evidence type="ECO:0000256" key="2">
    <source>
        <dbReference type="ARBA" id="ARBA00022908"/>
    </source>
</evidence>
<evidence type="ECO:0000256" key="4">
    <source>
        <dbReference type="ARBA" id="ARBA00023172"/>
    </source>
</evidence>
<name>A0A1E3M208_9SPHN</name>
<dbReference type="STRING" id="1888892.BFL28_12130"/>
<dbReference type="Gene3D" id="1.10.150.130">
    <property type="match status" value="1"/>
</dbReference>
<dbReference type="CDD" id="cd01189">
    <property type="entry name" value="INT_ICEBs1_C_like"/>
    <property type="match status" value="1"/>
</dbReference>
<feature type="domain" description="Tyr recombinase" evidence="6">
    <location>
        <begin position="167"/>
        <end position="371"/>
    </location>
</feature>
<dbReference type="InterPro" id="IPR013762">
    <property type="entry name" value="Integrase-like_cat_sf"/>
</dbReference>
<keyword evidence="3 5" id="KW-0238">DNA-binding</keyword>
<protein>
    <submittedName>
        <fullName evidence="8">Integrase</fullName>
    </submittedName>
</protein>
<evidence type="ECO:0000313" key="9">
    <source>
        <dbReference type="Proteomes" id="UP000094487"/>
    </source>
</evidence>
<dbReference type="InterPro" id="IPR010998">
    <property type="entry name" value="Integrase_recombinase_N"/>
</dbReference>
<dbReference type="InterPro" id="IPR002104">
    <property type="entry name" value="Integrase_catalytic"/>
</dbReference>
<dbReference type="GO" id="GO:0006310">
    <property type="term" value="P:DNA recombination"/>
    <property type="evidence" value="ECO:0007669"/>
    <property type="project" value="UniProtKB-KW"/>
</dbReference>
<evidence type="ECO:0000313" key="8">
    <source>
        <dbReference type="EMBL" id="ODP39100.1"/>
    </source>
</evidence>
<dbReference type="InterPro" id="IPR050808">
    <property type="entry name" value="Phage_Integrase"/>
</dbReference>
<keyword evidence="9" id="KW-1185">Reference proteome</keyword>
<comment type="caution">
    <text evidence="8">The sequence shown here is derived from an EMBL/GenBank/DDBJ whole genome shotgun (WGS) entry which is preliminary data.</text>
</comment>
<keyword evidence="2" id="KW-0229">DNA integration</keyword>
<dbReference type="GO" id="GO:0003677">
    <property type="term" value="F:DNA binding"/>
    <property type="evidence" value="ECO:0007669"/>
    <property type="project" value="UniProtKB-UniRule"/>
</dbReference>
<dbReference type="Proteomes" id="UP000094487">
    <property type="component" value="Unassembled WGS sequence"/>
</dbReference>
<dbReference type="AlphaFoldDB" id="A0A1E3M208"/>
<reference evidence="8 9" key="1">
    <citation type="submission" date="2016-08" db="EMBL/GenBank/DDBJ databases">
        <title>Draft genome of the agarase producing Sphingomonas sp. MCT13.</title>
        <authorList>
            <person name="D'Andrea M.M."/>
            <person name="Rossolini G.M."/>
            <person name="Thaller M.C."/>
        </authorList>
    </citation>
    <scope>NUCLEOTIDE SEQUENCE [LARGE SCALE GENOMIC DNA]</scope>
    <source>
        <strain evidence="8 9">MCT13</strain>
    </source>
</reference>
<evidence type="ECO:0000259" key="7">
    <source>
        <dbReference type="PROSITE" id="PS51900"/>
    </source>
</evidence>
<proteinExistence type="inferred from homology"/>
<evidence type="ECO:0000259" key="6">
    <source>
        <dbReference type="PROSITE" id="PS51898"/>
    </source>
</evidence>
<gene>
    <name evidence="8" type="ORF">BFL28_12130</name>
</gene>
<feature type="domain" description="Core-binding (CB)" evidence="7">
    <location>
        <begin position="65"/>
        <end position="147"/>
    </location>
</feature>
<accession>A0A1E3M208</accession>
<dbReference type="EMBL" id="MDDS01000008">
    <property type="protein sequence ID" value="ODP39100.1"/>
    <property type="molecule type" value="Genomic_DNA"/>
</dbReference>
<keyword evidence="4" id="KW-0233">DNA recombination</keyword>
<evidence type="ECO:0000256" key="5">
    <source>
        <dbReference type="PROSITE-ProRule" id="PRU01248"/>
    </source>
</evidence>
<dbReference type="PROSITE" id="PS51900">
    <property type="entry name" value="CB"/>
    <property type="match status" value="1"/>
</dbReference>
<evidence type="ECO:0000256" key="3">
    <source>
        <dbReference type="ARBA" id="ARBA00023125"/>
    </source>
</evidence>
<dbReference type="GO" id="GO:0015074">
    <property type="term" value="P:DNA integration"/>
    <property type="evidence" value="ECO:0007669"/>
    <property type="project" value="UniProtKB-KW"/>
</dbReference>
<sequence length="391" mass="44220">MAVIRRRAWTTPDGESRVRWQVDYVDRAGKRRAKQFKRKADAEAWLVGASFEVSQGTHTPSSQSITIADAAELWMKRHWREDLETTTIAGYEQHVRLHIVPLCGGVKLTSLTIPIAENLRDELLDKLSRPMAIRVLQSLTAIVQEAKRKGHVSQNVFDDVSIKRSTRTPDVVIPLKGELRMILRLASMSSDPMALPLVMLLYFAGLRASELRGLCWRHFDARRGTITIDQRADSNNVIGPPKSKSGFRTIPLPPSAIEVLKRWRSQCPSSFLNLVFPSVGSRVMSHNYLTNNVLKPILLAAGVFDEVYKKGTVERSIRYTLHDFRHAAAALWIEQRVSPKRIQYWMGHSSIQVTFDTYGHLFEQAEQDAAIATAVESDLTRHFEAAWLQGA</sequence>
<comment type="similarity">
    <text evidence="1">Belongs to the 'phage' integrase family.</text>
</comment>
<dbReference type="Gene3D" id="1.10.443.10">
    <property type="entry name" value="Intergrase catalytic core"/>
    <property type="match status" value="1"/>
</dbReference>
<dbReference type="SUPFAM" id="SSF56349">
    <property type="entry name" value="DNA breaking-rejoining enzymes"/>
    <property type="match status" value="1"/>
</dbReference>
<dbReference type="PANTHER" id="PTHR30629">
    <property type="entry name" value="PROPHAGE INTEGRASE"/>
    <property type="match status" value="1"/>
</dbReference>
<dbReference type="PROSITE" id="PS51898">
    <property type="entry name" value="TYR_RECOMBINASE"/>
    <property type="match status" value="1"/>
</dbReference>